<evidence type="ECO:0000313" key="2">
    <source>
        <dbReference type="Proteomes" id="UP000568664"/>
    </source>
</evidence>
<gene>
    <name evidence="1" type="ORF">HII17_14080</name>
</gene>
<keyword evidence="2" id="KW-1185">Reference proteome</keyword>
<accession>A0A7Y0LFD5</accession>
<dbReference type="RefSeq" id="WP_169075988.1">
    <property type="nucleotide sequence ID" value="NZ_JABBXH010000004.1"/>
</dbReference>
<proteinExistence type="predicted"/>
<sequence length="107" mass="11849">MTPKLETFAEIVAQANDQFMDKHKLVNTLIGIMDKALRQQGMAADAITIDAVELNKKIVFLLRDLDDTSVEVALGNKAGDIHDTTQYQLADLDISMVINIMEESLIS</sequence>
<dbReference type="Proteomes" id="UP000568664">
    <property type="component" value="Unassembled WGS sequence"/>
</dbReference>
<organism evidence="1 2">
    <name type="scientific">Thalassotalea algicola</name>
    <dbReference type="NCBI Taxonomy" id="2716224"/>
    <lineage>
        <taxon>Bacteria</taxon>
        <taxon>Pseudomonadati</taxon>
        <taxon>Pseudomonadota</taxon>
        <taxon>Gammaproteobacteria</taxon>
        <taxon>Alteromonadales</taxon>
        <taxon>Colwelliaceae</taxon>
        <taxon>Thalassotalea</taxon>
    </lineage>
</organism>
<dbReference type="EMBL" id="JABBXH010000004">
    <property type="protein sequence ID" value="NMP32686.1"/>
    <property type="molecule type" value="Genomic_DNA"/>
</dbReference>
<comment type="caution">
    <text evidence="1">The sequence shown here is derived from an EMBL/GenBank/DDBJ whole genome shotgun (WGS) entry which is preliminary data.</text>
</comment>
<dbReference type="AlphaFoldDB" id="A0A7Y0LFD5"/>
<protein>
    <submittedName>
        <fullName evidence="1">Uncharacterized protein</fullName>
    </submittedName>
</protein>
<evidence type="ECO:0000313" key="1">
    <source>
        <dbReference type="EMBL" id="NMP32686.1"/>
    </source>
</evidence>
<reference evidence="1 2" key="1">
    <citation type="submission" date="2020-04" db="EMBL/GenBank/DDBJ databases">
        <title>Thalassotalea sp. M1531, isolated from the surface of marine red alga.</title>
        <authorList>
            <person name="Pang L."/>
            <person name="Lu D.-C."/>
        </authorList>
    </citation>
    <scope>NUCLEOTIDE SEQUENCE [LARGE SCALE GENOMIC DNA]</scope>
    <source>
        <strain evidence="1 2">M1531</strain>
    </source>
</reference>
<name>A0A7Y0LFD5_9GAMM</name>